<dbReference type="PANTHER" id="PTHR45633">
    <property type="entry name" value="60 KDA HEAT SHOCK PROTEIN, MITOCHONDRIAL"/>
    <property type="match status" value="1"/>
</dbReference>
<evidence type="ECO:0000313" key="3">
    <source>
        <dbReference type="EMBL" id="KAK6931407.1"/>
    </source>
</evidence>
<protein>
    <submittedName>
        <fullName evidence="3">Chaperonin Cpn60/GroEL/TCP-1 family</fullName>
    </submittedName>
</protein>
<comment type="caution">
    <text evidence="3">The sequence shown here is derived from an EMBL/GenBank/DDBJ whole genome shotgun (WGS) entry which is preliminary data.</text>
</comment>
<dbReference type="AlphaFoldDB" id="A0AAN8VQ73"/>
<reference evidence="3 4" key="1">
    <citation type="submission" date="2023-12" db="EMBL/GenBank/DDBJ databases">
        <title>A high-quality genome assembly for Dillenia turbinata (Dilleniales).</title>
        <authorList>
            <person name="Chanderbali A."/>
        </authorList>
    </citation>
    <scope>NUCLEOTIDE SEQUENCE [LARGE SCALE GENOMIC DNA]</scope>
    <source>
        <strain evidence="3">LSX21</strain>
        <tissue evidence="3">Leaf</tissue>
    </source>
</reference>
<keyword evidence="2" id="KW-0143">Chaperone</keyword>
<name>A0AAN8VQ73_9MAGN</name>
<dbReference type="InterPro" id="IPR001844">
    <property type="entry name" value="Cpn60/GroEL"/>
</dbReference>
<dbReference type="EMBL" id="JBAMMX010000011">
    <property type="protein sequence ID" value="KAK6931407.1"/>
    <property type="molecule type" value="Genomic_DNA"/>
</dbReference>
<dbReference type="Gene3D" id="1.10.560.10">
    <property type="entry name" value="GroEL-like equatorial domain"/>
    <property type="match status" value="1"/>
</dbReference>
<accession>A0AAN8VQ73</accession>
<comment type="similarity">
    <text evidence="1">Belongs to the chaperonin (HSP60) family.</text>
</comment>
<feature type="non-terminal residue" evidence="3">
    <location>
        <position position="1"/>
    </location>
</feature>
<evidence type="ECO:0000256" key="1">
    <source>
        <dbReference type="ARBA" id="ARBA00006607"/>
    </source>
</evidence>
<dbReference type="GO" id="GO:0005524">
    <property type="term" value="F:ATP binding"/>
    <property type="evidence" value="ECO:0007669"/>
    <property type="project" value="InterPro"/>
</dbReference>
<dbReference type="InterPro" id="IPR027413">
    <property type="entry name" value="GROEL-like_equatorial_sf"/>
</dbReference>
<evidence type="ECO:0000256" key="2">
    <source>
        <dbReference type="ARBA" id="ARBA00023186"/>
    </source>
</evidence>
<dbReference type="InterPro" id="IPR002423">
    <property type="entry name" value="Cpn60/GroEL/TCP-1"/>
</dbReference>
<dbReference type="GO" id="GO:0140662">
    <property type="term" value="F:ATP-dependent protein folding chaperone"/>
    <property type="evidence" value="ECO:0007669"/>
    <property type="project" value="InterPro"/>
</dbReference>
<dbReference type="Pfam" id="PF00118">
    <property type="entry name" value="Cpn60_TCP1"/>
    <property type="match status" value="1"/>
</dbReference>
<organism evidence="3 4">
    <name type="scientific">Dillenia turbinata</name>
    <dbReference type="NCBI Taxonomy" id="194707"/>
    <lineage>
        <taxon>Eukaryota</taxon>
        <taxon>Viridiplantae</taxon>
        <taxon>Streptophyta</taxon>
        <taxon>Embryophyta</taxon>
        <taxon>Tracheophyta</taxon>
        <taxon>Spermatophyta</taxon>
        <taxon>Magnoliopsida</taxon>
        <taxon>eudicotyledons</taxon>
        <taxon>Gunneridae</taxon>
        <taxon>Pentapetalae</taxon>
        <taxon>Dilleniales</taxon>
        <taxon>Dilleniaceae</taxon>
        <taxon>Dillenia</taxon>
    </lineage>
</organism>
<proteinExistence type="inferred from homology"/>
<dbReference type="SUPFAM" id="SSF48592">
    <property type="entry name" value="GroEL equatorial domain-like"/>
    <property type="match status" value="1"/>
</dbReference>
<keyword evidence="4" id="KW-1185">Reference proteome</keyword>
<gene>
    <name evidence="3" type="ORF">RJ641_003200</name>
</gene>
<dbReference type="GO" id="GO:0042026">
    <property type="term" value="P:protein refolding"/>
    <property type="evidence" value="ECO:0007669"/>
    <property type="project" value="InterPro"/>
</dbReference>
<evidence type="ECO:0000313" key="4">
    <source>
        <dbReference type="Proteomes" id="UP001370490"/>
    </source>
</evidence>
<dbReference type="Proteomes" id="UP001370490">
    <property type="component" value="Unassembled WGS sequence"/>
</dbReference>
<sequence>SRPKRKRIPTRIASASAAGVDLVAELVQVTLGLKGRNVVLENKYGPPKIIKLEDTLENVGAKLVRQAGAKTHYLAGYGSTTSIILAQGLISEGMKVIASGMNAVQIARGIEKTAIAFVSELISMSQ</sequence>